<sequence length="394" mass="47275">MKNLVIILCCGFVFSSCNGQQNKNIDVKKDENEKNMKDILKRQLQYGIPNYSNPYEYSSSDFKVIMPITKEELKAYGFKFPNDDEFNSRIKVIFDRIIDLKSNSNYIYVNFLDKCNRTAIYFPNNIYAYFGVFVIKQDKYISESYAIPQIIDYQKKFLDISMYENSLPKKSMFENREEVTRYLWKDDKRLNEELKKNIQTLVARNMYLFNDSRSYFKWLILNDEYFMQSLVTTFGYYDDKELLKWVVENTKFDSNNPAELDKLFWNKKCNGTVKLNLAIFPILKEIITPEETQYLEALKEYVMYLLEDKEKRNELSIADRSKLLAHLVYFGEQYRYDENYNDQSFFMQRISLFVLDGSIEKEIERNNFYNLPNYQNLYKKSQEYRSKLVDENGG</sequence>
<dbReference type="EMBL" id="JAJJMM010000001">
    <property type="protein sequence ID" value="MCC9063479.1"/>
    <property type="molecule type" value="Genomic_DNA"/>
</dbReference>
<dbReference type="Proteomes" id="UP001430679">
    <property type="component" value="Unassembled WGS sequence"/>
</dbReference>
<dbReference type="RefSeq" id="WP_230035712.1">
    <property type="nucleotide sequence ID" value="NZ_JAJJMM010000001.1"/>
</dbReference>
<proteinExistence type="predicted"/>
<comment type="caution">
    <text evidence="1">The sequence shown here is derived from an EMBL/GenBank/DDBJ whole genome shotgun (WGS) entry which is preliminary data.</text>
</comment>
<accession>A0ABS8MD85</accession>
<evidence type="ECO:0000313" key="2">
    <source>
        <dbReference type="Proteomes" id="UP001430679"/>
    </source>
</evidence>
<dbReference type="PROSITE" id="PS51257">
    <property type="entry name" value="PROKAR_LIPOPROTEIN"/>
    <property type="match status" value="1"/>
</dbReference>
<keyword evidence="2" id="KW-1185">Reference proteome</keyword>
<gene>
    <name evidence="1" type="ORF">LNP81_10805</name>
</gene>
<reference evidence="1" key="1">
    <citation type="submission" date="2021-11" db="EMBL/GenBank/DDBJ databases">
        <title>Description of novel Flavobacterium species.</title>
        <authorList>
            <person name="Saticioglu I.B."/>
            <person name="Ay H."/>
            <person name="Altun S."/>
            <person name="Duman M."/>
        </authorList>
    </citation>
    <scope>NUCLEOTIDE SEQUENCE</scope>
    <source>
        <strain evidence="1">F-30</strain>
    </source>
</reference>
<name>A0ABS8MD85_9FLAO</name>
<evidence type="ECO:0000313" key="1">
    <source>
        <dbReference type="EMBL" id="MCC9063479.1"/>
    </source>
</evidence>
<organism evidence="1 2">
    <name type="scientific">Flavobacterium piscisymbiosum</name>
    <dbReference type="NCBI Taxonomy" id="2893753"/>
    <lineage>
        <taxon>Bacteria</taxon>
        <taxon>Pseudomonadati</taxon>
        <taxon>Bacteroidota</taxon>
        <taxon>Flavobacteriia</taxon>
        <taxon>Flavobacteriales</taxon>
        <taxon>Flavobacteriaceae</taxon>
        <taxon>Flavobacterium</taxon>
    </lineage>
</organism>
<protein>
    <submittedName>
        <fullName evidence="1">Uncharacterized protein</fullName>
    </submittedName>
</protein>